<dbReference type="InterPro" id="IPR013740">
    <property type="entry name" value="Redoxin"/>
</dbReference>
<feature type="chain" id="PRO_5045965310" evidence="1">
    <location>
        <begin position="25"/>
        <end position="169"/>
    </location>
</feature>
<dbReference type="Proteomes" id="UP001575181">
    <property type="component" value="Unassembled WGS sequence"/>
</dbReference>
<keyword evidence="4" id="KW-1185">Reference proteome</keyword>
<evidence type="ECO:0000313" key="4">
    <source>
        <dbReference type="Proteomes" id="UP001575181"/>
    </source>
</evidence>
<dbReference type="InterPro" id="IPR050553">
    <property type="entry name" value="Thioredoxin_ResA/DsbE_sf"/>
</dbReference>
<evidence type="ECO:0000313" key="3">
    <source>
        <dbReference type="EMBL" id="MFA9462209.1"/>
    </source>
</evidence>
<accession>A0ABV4TY07</accession>
<dbReference type="Pfam" id="PF08534">
    <property type="entry name" value="Redoxin"/>
    <property type="match status" value="1"/>
</dbReference>
<evidence type="ECO:0000259" key="2">
    <source>
        <dbReference type="PROSITE" id="PS51352"/>
    </source>
</evidence>
<reference evidence="3 4" key="1">
    <citation type="submission" date="2024-08" db="EMBL/GenBank/DDBJ databases">
        <title>Whole-genome sequencing of halo(alkali)philic microorganisms from hypersaline lakes.</title>
        <authorList>
            <person name="Sorokin D.Y."/>
            <person name="Merkel A.Y."/>
            <person name="Messina E."/>
            <person name="Yakimov M."/>
        </authorList>
    </citation>
    <scope>NUCLEOTIDE SEQUENCE [LARGE SCALE GENOMIC DNA]</scope>
    <source>
        <strain evidence="3 4">Cl-TMA</strain>
    </source>
</reference>
<dbReference type="PROSITE" id="PS51352">
    <property type="entry name" value="THIOREDOXIN_2"/>
    <property type="match status" value="1"/>
</dbReference>
<feature type="signal peptide" evidence="1">
    <location>
        <begin position="1"/>
        <end position="24"/>
    </location>
</feature>
<dbReference type="PANTHER" id="PTHR42852:SF18">
    <property type="entry name" value="CHROMOSOME UNDETERMINED SCAFFOLD_47, WHOLE GENOME SHOTGUN SEQUENCE"/>
    <property type="match status" value="1"/>
</dbReference>
<protein>
    <submittedName>
        <fullName evidence="3">TlpA family protein disulfide reductase</fullName>
    </submittedName>
</protein>
<gene>
    <name evidence="3" type="ORF">ACERLL_15430</name>
</gene>
<dbReference type="RefSeq" id="WP_373656995.1">
    <property type="nucleotide sequence ID" value="NZ_JBGUAW010000011.1"/>
</dbReference>
<name>A0ABV4TY07_9GAMM</name>
<evidence type="ECO:0000256" key="1">
    <source>
        <dbReference type="SAM" id="SignalP"/>
    </source>
</evidence>
<dbReference type="PANTHER" id="PTHR42852">
    <property type="entry name" value="THIOL:DISULFIDE INTERCHANGE PROTEIN DSBE"/>
    <property type="match status" value="1"/>
</dbReference>
<keyword evidence="1" id="KW-0732">Signal</keyword>
<dbReference type="SUPFAM" id="SSF52833">
    <property type="entry name" value="Thioredoxin-like"/>
    <property type="match status" value="1"/>
</dbReference>
<organism evidence="3 4">
    <name type="scientific">Thiohalorhabdus methylotrophus</name>
    <dbReference type="NCBI Taxonomy" id="3242694"/>
    <lineage>
        <taxon>Bacteria</taxon>
        <taxon>Pseudomonadati</taxon>
        <taxon>Pseudomonadota</taxon>
        <taxon>Gammaproteobacteria</taxon>
        <taxon>Thiohalorhabdales</taxon>
        <taxon>Thiohalorhabdaceae</taxon>
        <taxon>Thiohalorhabdus</taxon>
    </lineage>
</organism>
<comment type="caution">
    <text evidence="3">The sequence shown here is derived from an EMBL/GenBank/DDBJ whole genome shotgun (WGS) entry which is preliminary data.</text>
</comment>
<dbReference type="InterPro" id="IPR036249">
    <property type="entry name" value="Thioredoxin-like_sf"/>
</dbReference>
<dbReference type="EMBL" id="JBGUAW010000011">
    <property type="protein sequence ID" value="MFA9462209.1"/>
    <property type="molecule type" value="Genomic_DNA"/>
</dbReference>
<dbReference type="InterPro" id="IPR013766">
    <property type="entry name" value="Thioredoxin_domain"/>
</dbReference>
<feature type="domain" description="Thioredoxin" evidence="2">
    <location>
        <begin position="25"/>
        <end position="169"/>
    </location>
</feature>
<proteinExistence type="predicted"/>
<sequence length="169" mass="18727">MHTLLSRLLLLAALLSGAVTSALAADTGDRAPDFRIQGPNFHGSAMLSELRGHVVYVDFWASWCGPCRQSFPWMNELHDRYSDDGLVIAAVNLDESTADAKRFLREVPVDFPVVFNPGGDLAEKYGVSAMPSSYLVGPDGRIVHRELGFRLGERERLERMIARQVRAAQ</sequence>
<dbReference type="CDD" id="cd02966">
    <property type="entry name" value="TlpA_like_family"/>
    <property type="match status" value="1"/>
</dbReference>
<dbReference type="Gene3D" id="3.40.30.10">
    <property type="entry name" value="Glutaredoxin"/>
    <property type="match status" value="1"/>
</dbReference>